<keyword evidence="6" id="KW-0805">Transcription regulation</keyword>
<evidence type="ECO:0000256" key="9">
    <source>
        <dbReference type="ARBA" id="ARBA00024867"/>
    </source>
</evidence>
<dbReference type="InterPro" id="IPR018060">
    <property type="entry name" value="HTH_AraC"/>
</dbReference>
<keyword evidence="4 10" id="KW-0597">Phosphoprotein</keyword>
<evidence type="ECO:0000259" key="12">
    <source>
        <dbReference type="PROSITE" id="PS50110"/>
    </source>
</evidence>
<protein>
    <recommendedName>
        <fullName evidence="2">Stage 0 sporulation protein A homolog</fullName>
    </recommendedName>
</protein>
<dbReference type="GO" id="GO:0003700">
    <property type="term" value="F:DNA-binding transcription factor activity"/>
    <property type="evidence" value="ECO:0007669"/>
    <property type="project" value="InterPro"/>
</dbReference>
<keyword evidence="5" id="KW-0902">Two-component regulatory system</keyword>
<evidence type="ECO:0000256" key="1">
    <source>
        <dbReference type="ARBA" id="ARBA00004496"/>
    </source>
</evidence>
<reference evidence="13" key="1">
    <citation type="submission" date="2020-08" db="EMBL/GenBank/DDBJ databases">
        <title>Genome public.</title>
        <authorList>
            <person name="Liu C."/>
            <person name="Sun Q."/>
        </authorList>
    </citation>
    <scope>NUCLEOTIDE SEQUENCE</scope>
    <source>
        <strain evidence="13">NSJ-50</strain>
    </source>
</reference>
<accession>A0A926IME3</accession>
<dbReference type="SMART" id="SM00448">
    <property type="entry name" value="REC"/>
    <property type="match status" value="1"/>
</dbReference>
<comment type="function">
    <text evidence="9">May play the central regulatory role in sporulation. It may be an element of the effector pathway responsible for the activation of sporulation genes in response to nutritional stress. Spo0A may act in concert with spo0H (a sigma factor) to control the expression of some genes that are critical to the sporulation process.</text>
</comment>
<dbReference type="GO" id="GO:0000160">
    <property type="term" value="P:phosphorelay signal transduction system"/>
    <property type="evidence" value="ECO:0007669"/>
    <property type="project" value="UniProtKB-KW"/>
</dbReference>
<sequence length="517" mass="59145">MLNVIIVDDNRIITEGLKHLIDWESFGFCVTVAARNAYQAMEFCAENDVDVVITDIRMPEMTGLEMIKKLRGIKQNLKFIIISGYSEFEYAKTAIDYGVKGYLLKPVEEDELIGILKNIKEEHDENKRKYDSRLNYWAYTALSGKPSSEDFDLAQSIGKARCVAVRCRDGKVISNKAHAESRNTDILFDAVKSFDGINSNLVVKNTASRSIECIVPSKNNDIRTLLKDLRSHISTRADFDFYIFAGKEADDVRKIIESKNSIKDLYEIFFYSDRTDVFLYDDYTGSDYVKVFDDKALIEKITSAVKKGSGEEVKICTDEFCTAVKKKKISADAAIMYIYNVFFELGGYFGEYKIDVLKYINRFSMIRGQCLIDADLLTEFLRETLCEITDFIDRQKDKKSLGIVNDVIEYVNSHYNDPELNLQAVADRYYINVVYLGRVFRKKIGKSFNTYINELRIEKAKKLLASDDVKVYEVAEMIGFVDANYFTAKFTDAVGVPPTTYRNNILGTGKEEHTDDK</sequence>
<dbReference type="EMBL" id="JACRTE010000003">
    <property type="protein sequence ID" value="MBC8595947.1"/>
    <property type="molecule type" value="Genomic_DNA"/>
</dbReference>
<dbReference type="Gene3D" id="1.10.10.60">
    <property type="entry name" value="Homeodomain-like"/>
    <property type="match status" value="2"/>
</dbReference>
<evidence type="ECO:0000256" key="5">
    <source>
        <dbReference type="ARBA" id="ARBA00023012"/>
    </source>
</evidence>
<dbReference type="InterPro" id="IPR051552">
    <property type="entry name" value="HptR"/>
</dbReference>
<dbReference type="Pfam" id="PF12833">
    <property type="entry name" value="HTH_18"/>
    <property type="match status" value="1"/>
</dbReference>
<dbReference type="RefSeq" id="WP_262431526.1">
    <property type="nucleotide sequence ID" value="NZ_JACRTE010000003.1"/>
</dbReference>
<evidence type="ECO:0000313" key="14">
    <source>
        <dbReference type="Proteomes" id="UP000647416"/>
    </source>
</evidence>
<evidence type="ECO:0000256" key="4">
    <source>
        <dbReference type="ARBA" id="ARBA00022553"/>
    </source>
</evidence>
<dbReference type="GO" id="GO:0005737">
    <property type="term" value="C:cytoplasm"/>
    <property type="evidence" value="ECO:0007669"/>
    <property type="project" value="UniProtKB-SubCell"/>
</dbReference>
<dbReference type="InterPro" id="IPR011006">
    <property type="entry name" value="CheY-like_superfamily"/>
</dbReference>
<organism evidence="13 14">
    <name type="scientific">Qingrenia yutianensis</name>
    <dbReference type="NCBI Taxonomy" id="2763676"/>
    <lineage>
        <taxon>Bacteria</taxon>
        <taxon>Bacillati</taxon>
        <taxon>Bacillota</taxon>
        <taxon>Clostridia</taxon>
        <taxon>Eubacteriales</taxon>
        <taxon>Oscillospiraceae</taxon>
        <taxon>Qingrenia</taxon>
    </lineage>
</organism>
<feature type="modified residue" description="4-aspartylphosphate" evidence="10">
    <location>
        <position position="55"/>
    </location>
</feature>
<dbReference type="InterPro" id="IPR018062">
    <property type="entry name" value="HTH_AraC-typ_CS"/>
</dbReference>
<evidence type="ECO:0000256" key="2">
    <source>
        <dbReference type="ARBA" id="ARBA00018672"/>
    </source>
</evidence>
<dbReference type="GO" id="GO:0043565">
    <property type="term" value="F:sequence-specific DNA binding"/>
    <property type="evidence" value="ECO:0007669"/>
    <property type="project" value="InterPro"/>
</dbReference>
<dbReference type="SUPFAM" id="SSF52172">
    <property type="entry name" value="CheY-like"/>
    <property type="match status" value="1"/>
</dbReference>
<feature type="domain" description="Response regulatory" evidence="12">
    <location>
        <begin position="3"/>
        <end position="120"/>
    </location>
</feature>
<keyword evidence="8" id="KW-0804">Transcription</keyword>
<evidence type="ECO:0000313" key="13">
    <source>
        <dbReference type="EMBL" id="MBC8595947.1"/>
    </source>
</evidence>
<dbReference type="PANTHER" id="PTHR42713">
    <property type="entry name" value="HISTIDINE KINASE-RELATED"/>
    <property type="match status" value="1"/>
</dbReference>
<keyword evidence="14" id="KW-1185">Reference proteome</keyword>
<evidence type="ECO:0000256" key="3">
    <source>
        <dbReference type="ARBA" id="ARBA00022490"/>
    </source>
</evidence>
<dbReference type="PROSITE" id="PS00041">
    <property type="entry name" value="HTH_ARAC_FAMILY_1"/>
    <property type="match status" value="1"/>
</dbReference>
<dbReference type="Gene3D" id="3.40.50.2300">
    <property type="match status" value="1"/>
</dbReference>
<comment type="subcellular location">
    <subcellularLocation>
        <location evidence="1">Cytoplasm</location>
    </subcellularLocation>
</comment>
<evidence type="ECO:0000256" key="6">
    <source>
        <dbReference type="ARBA" id="ARBA00023015"/>
    </source>
</evidence>
<evidence type="ECO:0000259" key="11">
    <source>
        <dbReference type="PROSITE" id="PS01124"/>
    </source>
</evidence>
<dbReference type="InterPro" id="IPR009057">
    <property type="entry name" value="Homeodomain-like_sf"/>
</dbReference>
<dbReference type="PANTHER" id="PTHR42713:SF3">
    <property type="entry name" value="TRANSCRIPTIONAL REGULATORY PROTEIN HPTR"/>
    <property type="match status" value="1"/>
</dbReference>
<proteinExistence type="predicted"/>
<dbReference type="SUPFAM" id="SSF46689">
    <property type="entry name" value="Homeodomain-like"/>
    <property type="match status" value="1"/>
</dbReference>
<dbReference type="PROSITE" id="PS01124">
    <property type="entry name" value="HTH_ARAC_FAMILY_2"/>
    <property type="match status" value="1"/>
</dbReference>
<name>A0A926IME3_9FIRM</name>
<dbReference type="CDD" id="cd17536">
    <property type="entry name" value="REC_YesN-like"/>
    <property type="match status" value="1"/>
</dbReference>
<keyword evidence="7" id="KW-0238">DNA-binding</keyword>
<dbReference type="AlphaFoldDB" id="A0A926IME3"/>
<comment type="caution">
    <text evidence="13">The sequence shown here is derived from an EMBL/GenBank/DDBJ whole genome shotgun (WGS) entry which is preliminary data.</text>
</comment>
<dbReference type="SMART" id="SM00342">
    <property type="entry name" value="HTH_ARAC"/>
    <property type="match status" value="1"/>
</dbReference>
<evidence type="ECO:0000256" key="7">
    <source>
        <dbReference type="ARBA" id="ARBA00023125"/>
    </source>
</evidence>
<dbReference type="PROSITE" id="PS50110">
    <property type="entry name" value="RESPONSE_REGULATORY"/>
    <property type="match status" value="1"/>
</dbReference>
<keyword evidence="3" id="KW-0963">Cytoplasm</keyword>
<dbReference type="Pfam" id="PF00072">
    <property type="entry name" value="Response_reg"/>
    <property type="match status" value="1"/>
</dbReference>
<gene>
    <name evidence="13" type="ORF">H8706_03565</name>
</gene>
<evidence type="ECO:0000256" key="10">
    <source>
        <dbReference type="PROSITE-ProRule" id="PRU00169"/>
    </source>
</evidence>
<feature type="domain" description="HTH araC/xylS-type" evidence="11">
    <location>
        <begin position="405"/>
        <end position="504"/>
    </location>
</feature>
<dbReference type="Proteomes" id="UP000647416">
    <property type="component" value="Unassembled WGS sequence"/>
</dbReference>
<evidence type="ECO:0000256" key="8">
    <source>
        <dbReference type="ARBA" id="ARBA00023163"/>
    </source>
</evidence>
<dbReference type="InterPro" id="IPR001789">
    <property type="entry name" value="Sig_transdc_resp-reg_receiver"/>
</dbReference>